<keyword evidence="3" id="KW-1185">Reference proteome</keyword>
<protein>
    <submittedName>
        <fullName evidence="2">Uncharacterized protein</fullName>
    </submittedName>
</protein>
<sequence length="360" mass="41063">MKWLLFTLLYICATSWAFAEAANVRWSRLGFVFEAKDELYRNQQQDLLLASTDIAEQLSDIQLSKLPSEARDKIKHKTITLIFEKNASTDAVFYPPGTKAGRGNDEWIITLNPALISTPDYLKIISHEYFHAVHYSINPNEVSWVREGLAQLFEYRLYNGFNFAHTHAGLTKNEFPLEAEFDINDYRPEKYGNTLLYFYYLTSHCDKDDTLFWTLVNSGGSGRDGINRALQLENSSIPLCRDFSSSAEGFSLAKMANSYSGFEQSSLTFIMPSSHRLQIDAQKELSLLANPDKFWSSIQSYQPQRLSLKTAQELIKTAPASFKWWGLEKNYPNRIKALKPQDLMTLSPAWDVGVLATDSL</sequence>
<dbReference type="EMBL" id="CP139487">
    <property type="protein sequence ID" value="WPU65222.1"/>
    <property type="molecule type" value="Genomic_DNA"/>
</dbReference>
<feature type="chain" id="PRO_5043870075" evidence="1">
    <location>
        <begin position="20"/>
        <end position="360"/>
    </location>
</feature>
<accession>A0AAX4HPT9</accession>
<organism evidence="2 3">
    <name type="scientific">Peredibacter starrii</name>
    <dbReference type="NCBI Taxonomy" id="28202"/>
    <lineage>
        <taxon>Bacteria</taxon>
        <taxon>Pseudomonadati</taxon>
        <taxon>Bdellovibrionota</taxon>
        <taxon>Bacteriovoracia</taxon>
        <taxon>Bacteriovoracales</taxon>
        <taxon>Bacteriovoracaceae</taxon>
        <taxon>Peredibacter</taxon>
    </lineage>
</organism>
<proteinExistence type="predicted"/>
<reference evidence="2 3" key="1">
    <citation type="submission" date="2023-11" db="EMBL/GenBank/DDBJ databases">
        <title>Peredibacter starrii A3.12.</title>
        <authorList>
            <person name="Mitchell R.J."/>
        </authorList>
    </citation>
    <scope>NUCLEOTIDE SEQUENCE [LARGE SCALE GENOMIC DNA]</scope>
    <source>
        <strain evidence="2 3">A3.12</strain>
    </source>
</reference>
<gene>
    <name evidence="2" type="ORF">SOO65_00480</name>
</gene>
<feature type="signal peptide" evidence="1">
    <location>
        <begin position="1"/>
        <end position="19"/>
    </location>
</feature>
<evidence type="ECO:0000256" key="1">
    <source>
        <dbReference type="SAM" id="SignalP"/>
    </source>
</evidence>
<dbReference type="Proteomes" id="UP001324634">
    <property type="component" value="Chromosome"/>
</dbReference>
<evidence type="ECO:0000313" key="3">
    <source>
        <dbReference type="Proteomes" id="UP001324634"/>
    </source>
</evidence>
<dbReference type="KEGG" id="psti:SOO65_00480"/>
<dbReference type="RefSeq" id="WP_321395375.1">
    <property type="nucleotide sequence ID" value="NZ_CP139487.1"/>
</dbReference>
<dbReference type="AlphaFoldDB" id="A0AAX4HPT9"/>
<keyword evidence="1" id="KW-0732">Signal</keyword>
<evidence type="ECO:0000313" key="2">
    <source>
        <dbReference type="EMBL" id="WPU65222.1"/>
    </source>
</evidence>
<name>A0AAX4HPT9_9BACT</name>